<accession>A0A8S9RFE8</accession>
<sequence length="276" mass="31046">MSRLSQDALSKGKTLKTESTLLEVSVTPWWPFKTSEHTRYSCWSKGDATWLVHEWACDQMDQLVLSSKGDATWLVHEWACDQMDQLGLSKCDALEIGMGCFPNVNDWKGFVPNGNMGCLVIVNAAIGQLMDSLGLVRDIPVLITDRVMPADLIVDHRQGNACGSYCCLLLGSKMVTMKLTSKSPEQTRIQTDHGKARVWQSDHGQNKFGHYVATELKPRLGHYVATELEPKLSRYARAKAQSLRRDRARTRLGRYVAIRLSQNFDTTRIHAFSSTL</sequence>
<name>A0A8S9RFE8_BRACR</name>
<dbReference type="EMBL" id="QGKX02000095">
    <property type="protein sequence ID" value="KAF3571491.1"/>
    <property type="molecule type" value="Genomic_DNA"/>
</dbReference>
<proteinExistence type="predicted"/>
<dbReference type="Proteomes" id="UP000712600">
    <property type="component" value="Unassembled WGS sequence"/>
</dbReference>
<dbReference type="AlphaFoldDB" id="A0A8S9RFE8"/>
<evidence type="ECO:0000313" key="1">
    <source>
        <dbReference type="EMBL" id="KAF3571491.1"/>
    </source>
</evidence>
<organism evidence="1 2">
    <name type="scientific">Brassica cretica</name>
    <name type="common">Mustard</name>
    <dbReference type="NCBI Taxonomy" id="69181"/>
    <lineage>
        <taxon>Eukaryota</taxon>
        <taxon>Viridiplantae</taxon>
        <taxon>Streptophyta</taxon>
        <taxon>Embryophyta</taxon>
        <taxon>Tracheophyta</taxon>
        <taxon>Spermatophyta</taxon>
        <taxon>Magnoliopsida</taxon>
        <taxon>eudicotyledons</taxon>
        <taxon>Gunneridae</taxon>
        <taxon>Pentapetalae</taxon>
        <taxon>rosids</taxon>
        <taxon>malvids</taxon>
        <taxon>Brassicales</taxon>
        <taxon>Brassicaceae</taxon>
        <taxon>Brassiceae</taxon>
        <taxon>Brassica</taxon>
    </lineage>
</organism>
<evidence type="ECO:0000313" key="2">
    <source>
        <dbReference type="Proteomes" id="UP000712600"/>
    </source>
</evidence>
<gene>
    <name evidence="1" type="ORF">F2Q69_00059965</name>
</gene>
<comment type="caution">
    <text evidence="1">The sequence shown here is derived from an EMBL/GenBank/DDBJ whole genome shotgun (WGS) entry which is preliminary data.</text>
</comment>
<reference evidence="1" key="1">
    <citation type="submission" date="2019-12" db="EMBL/GenBank/DDBJ databases">
        <title>Genome sequencing and annotation of Brassica cretica.</title>
        <authorList>
            <person name="Studholme D.J."/>
            <person name="Sarris P."/>
        </authorList>
    </citation>
    <scope>NUCLEOTIDE SEQUENCE</scope>
    <source>
        <strain evidence="1">PFS-109/04</strain>
        <tissue evidence="1">Leaf</tissue>
    </source>
</reference>
<protein>
    <submittedName>
        <fullName evidence="1">Uncharacterized protein</fullName>
    </submittedName>
</protein>